<name>A0A1V0V012_9BACL</name>
<feature type="domain" description="Transglycosylase SLT" evidence="1">
    <location>
        <begin position="121"/>
        <end position="231"/>
    </location>
</feature>
<dbReference type="Pfam" id="PF01464">
    <property type="entry name" value="SLT"/>
    <property type="match status" value="1"/>
</dbReference>
<dbReference type="InterPro" id="IPR023346">
    <property type="entry name" value="Lysozyme-like_dom_sf"/>
</dbReference>
<protein>
    <recommendedName>
        <fullName evidence="1">Transglycosylase SLT domain-containing protein</fullName>
    </recommendedName>
</protein>
<keyword evidence="2" id="KW-0614">Plasmid</keyword>
<dbReference type="Gene3D" id="1.10.530.10">
    <property type="match status" value="1"/>
</dbReference>
<accession>A0A1V0V012</accession>
<evidence type="ECO:0000313" key="3">
    <source>
        <dbReference type="Proteomes" id="UP000192727"/>
    </source>
</evidence>
<evidence type="ECO:0000313" key="2">
    <source>
        <dbReference type="EMBL" id="ARF70713.1"/>
    </source>
</evidence>
<proteinExistence type="predicted"/>
<organism evidence="2 3">
    <name type="scientific">Paenibacillus larvae subsp. pulvifaciens</name>
    <dbReference type="NCBI Taxonomy" id="1477"/>
    <lineage>
        <taxon>Bacteria</taxon>
        <taxon>Bacillati</taxon>
        <taxon>Bacillota</taxon>
        <taxon>Bacilli</taxon>
        <taxon>Bacillales</taxon>
        <taxon>Paenibacillaceae</taxon>
        <taxon>Paenibacillus</taxon>
    </lineage>
</organism>
<dbReference type="SUPFAM" id="SSF53955">
    <property type="entry name" value="Lysozyme-like"/>
    <property type="match status" value="1"/>
</dbReference>
<dbReference type="EMBL" id="CP020558">
    <property type="protein sequence ID" value="ARF70713.1"/>
    <property type="molecule type" value="Genomic_DNA"/>
</dbReference>
<dbReference type="RefSeq" id="WP_083041694.1">
    <property type="nucleotide sequence ID" value="NZ_CP020558.1"/>
</dbReference>
<gene>
    <name evidence="2" type="ORF">B7C51_24890</name>
</gene>
<dbReference type="AlphaFoldDB" id="A0A1V0V012"/>
<sequence length="256" mass="29891">MMEYRNAFIIAGLLFLIIGTTYLFDNEKSNNKAIKVSATSVNMEKISELPFLYRHKLFKEKTLNEKVKKDDVTSEEDVKTSNDKEIKKEENYASKEIDNSVIEYESEIYKNVPLSNDLKKYIKKKSLEYSISHTLIFAVIKMESNFNAKLISYTRDYGLMQINIQNFTDVKNEIGPNWSWEDPYQNVDAGIYLLAGTRDAWINHVNKKDLIPVALLSYNMGVARAKKYMTNHSVYDWLYVKKILDYKKKIENGEKI</sequence>
<dbReference type="Proteomes" id="UP000192727">
    <property type="component" value="Plasmid pPLP3"/>
</dbReference>
<reference evidence="2 3" key="1">
    <citation type="submission" date="2017-03" db="EMBL/GenBank/DDBJ databases">
        <title>Paenibacillus larvae genome sequencing.</title>
        <authorList>
            <person name="Dingman D.W."/>
        </authorList>
    </citation>
    <scope>NUCLEOTIDE SEQUENCE [LARGE SCALE GENOMIC DNA]</scope>
    <source>
        <strain evidence="2 3">SAG 10367</strain>
        <plasmid evidence="3">pplp3</plasmid>
    </source>
</reference>
<dbReference type="CDD" id="cd00254">
    <property type="entry name" value="LT-like"/>
    <property type="match status" value="1"/>
</dbReference>
<geneLocation type="plasmid" evidence="3">
    <name>pplp3</name>
</geneLocation>
<evidence type="ECO:0000259" key="1">
    <source>
        <dbReference type="Pfam" id="PF01464"/>
    </source>
</evidence>
<dbReference type="InterPro" id="IPR008258">
    <property type="entry name" value="Transglycosylase_SLT_dom_1"/>
</dbReference>